<organism evidence="2 3">
    <name type="scientific">Echinococcus canadensis</name>
    <dbReference type="NCBI Taxonomy" id="519352"/>
    <lineage>
        <taxon>Eukaryota</taxon>
        <taxon>Metazoa</taxon>
        <taxon>Spiralia</taxon>
        <taxon>Lophotrochozoa</taxon>
        <taxon>Platyhelminthes</taxon>
        <taxon>Cestoda</taxon>
        <taxon>Eucestoda</taxon>
        <taxon>Cyclophyllidea</taxon>
        <taxon>Taeniidae</taxon>
        <taxon>Echinococcus</taxon>
        <taxon>Echinococcus canadensis group</taxon>
    </lineage>
</organism>
<dbReference type="CDD" id="cd00037">
    <property type="entry name" value="CLECT"/>
    <property type="match status" value="1"/>
</dbReference>
<dbReference type="Proteomes" id="UP000887562">
    <property type="component" value="Unplaced"/>
</dbReference>
<reference evidence="3" key="1">
    <citation type="submission" date="2022-11" db="UniProtKB">
        <authorList>
            <consortium name="WormBaseParasite"/>
        </authorList>
    </citation>
    <scope>IDENTIFICATION</scope>
</reference>
<dbReference type="Gene3D" id="3.10.100.10">
    <property type="entry name" value="Mannose-Binding Protein A, subunit A"/>
    <property type="match status" value="1"/>
</dbReference>
<accession>A0A915EUZ2</accession>
<dbReference type="InterPro" id="IPR001304">
    <property type="entry name" value="C-type_lectin-like"/>
</dbReference>
<protein>
    <submittedName>
        <fullName evidence="3">C-type lectin domain-containing protein</fullName>
    </submittedName>
</protein>
<dbReference type="SUPFAM" id="SSF56436">
    <property type="entry name" value="C-type lectin-like"/>
    <property type="match status" value="1"/>
</dbReference>
<evidence type="ECO:0000259" key="1">
    <source>
        <dbReference type="Pfam" id="PF00059"/>
    </source>
</evidence>
<proteinExistence type="predicted"/>
<evidence type="ECO:0000313" key="3">
    <source>
        <dbReference type="WBParaSite" id="maker-E.canG7_contigs_5961-snap-gene-0.67-mRNA-1"/>
    </source>
</evidence>
<dbReference type="AlphaFoldDB" id="A0A915EUZ2"/>
<name>A0A915EUZ2_9CEST</name>
<keyword evidence="2" id="KW-1185">Reference proteome</keyword>
<dbReference type="InterPro" id="IPR016187">
    <property type="entry name" value="CTDL_fold"/>
</dbReference>
<dbReference type="InterPro" id="IPR016186">
    <property type="entry name" value="C-type_lectin-like/link_sf"/>
</dbReference>
<evidence type="ECO:0000313" key="2">
    <source>
        <dbReference type="Proteomes" id="UP000887562"/>
    </source>
</evidence>
<dbReference type="Pfam" id="PF00059">
    <property type="entry name" value="Lectin_C"/>
    <property type="match status" value="1"/>
</dbReference>
<sequence length="191" mass="21256">MTSGQQEPRSLTNRMAAVIFHAVDFDQLEEVKCVDLCYFKSYTKLTYAEGAALCNSLNTKMVYLKNEAENNALKSLVDEPIYLLTRVVGSAFFNDGDPVTYGKWDCDIFSKKDNRCVKRLKSGFMTTTSCNAKLTVLVGCIHNMVLPNSCSGRTPLMSAHSHMITFKLLKETLPAVHHCVAINTQTVAAWS</sequence>
<dbReference type="WBParaSite" id="maker-E.canG7_contigs_5961-snap-gene-0.67-mRNA-1">
    <property type="protein sequence ID" value="maker-E.canG7_contigs_5961-snap-gene-0.67-mRNA-1"/>
    <property type="gene ID" value="EcG7_01905"/>
</dbReference>
<feature type="domain" description="C-type lectin" evidence="1">
    <location>
        <begin position="44"/>
        <end position="136"/>
    </location>
</feature>